<dbReference type="InterPro" id="IPR012908">
    <property type="entry name" value="PGAP1-ab_dom-like"/>
</dbReference>
<evidence type="ECO:0000256" key="1">
    <source>
        <dbReference type="ARBA" id="ARBA00004477"/>
    </source>
</evidence>
<dbReference type="GO" id="GO:0006505">
    <property type="term" value="P:GPI anchor metabolic process"/>
    <property type="evidence" value="ECO:0007669"/>
    <property type="project" value="TreeGrafter"/>
</dbReference>
<feature type="transmembrane region" description="Helical" evidence="10">
    <location>
        <begin position="405"/>
        <end position="423"/>
    </location>
</feature>
<dbReference type="InterPro" id="IPR029058">
    <property type="entry name" value="AB_hydrolase_fold"/>
</dbReference>
<dbReference type="Proteomes" id="UP000614601">
    <property type="component" value="Unassembled WGS sequence"/>
</dbReference>
<feature type="transmembrane region" description="Helical" evidence="10">
    <location>
        <begin position="430"/>
        <end position="448"/>
    </location>
</feature>
<comment type="function">
    <text evidence="10">Involved in inositol deacylation of GPI-anchored proteins which plays important roles in the quality control and ER-associated degradation of GPI-anchored proteins.</text>
</comment>
<evidence type="ECO:0000256" key="4">
    <source>
        <dbReference type="ARBA" id="ARBA00022692"/>
    </source>
</evidence>
<gene>
    <name evidence="12" type="ORF">BOKJ2_LOCUS2639</name>
</gene>
<keyword evidence="13" id="KW-1185">Reference proteome</keyword>
<dbReference type="GO" id="GO:0015031">
    <property type="term" value="P:protein transport"/>
    <property type="evidence" value="ECO:0007669"/>
    <property type="project" value="UniProtKB-KW"/>
</dbReference>
<keyword evidence="9 10" id="KW-0472">Membrane</keyword>
<evidence type="ECO:0000256" key="8">
    <source>
        <dbReference type="ARBA" id="ARBA00022989"/>
    </source>
</evidence>
<evidence type="ECO:0000256" key="9">
    <source>
        <dbReference type="ARBA" id="ARBA00023136"/>
    </source>
</evidence>
<accession>A0A811K1Q9</accession>
<keyword evidence="8 10" id="KW-1133">Transmembrane helix</keyword>
<evidence type="ECO:0000256" key="3">
    <source>
        <dbReference type="ARBA" id="ARBA00022448"/>
    </source>
</evidence>
<dbReference type="GO" id="GO:0050185">
    <property type="term" value="F:phosphatidylinositol deacylase activity"/>
    <property type="evidence" value="ECO:0007669"/>
    <property type="project" value="TreeGrafter"/>
</dbReference>
<keyword evidence="6 10" id="KW-0256">Endoplasmic reticulum</keyword>
<proteinExistence type="inferred from homology"/>
<feature type="transmembrane region" description="Helical" evidence="10">
    <location>
        <begin position="468"/>
        <end position="486"/>
    </location>
</feature>
<keyword evidence="5 10" id="KW-0378">Hydrolase</keyword>
<comment type="caution">
    <text evidence="12">The sequence shown here is derived from an EMBL/GenBank/DDBJ whole genome shotgun (WGS) entry which is preliminary data.</text>
</comment>
<evidence type="ECO:0000256" key="5">
    <source>
        <dbReference type="ARBA" id="ARBA00022801"/>
    </source>
</evidence>
<keyword evidence="3 10" id="KW-0813">Transport</keyword>
<dbReference type="InterPro" id="IPR039529">
    <property type="entry name" value="PGAP1/BST1"/>
</dbReference>
<dbReference type="OrthoDB" id="348976at2759"/>
<keyword evidence="4 10" id="KW-0812">Transmembrane</keyword>
<evidence type="ECO:0000313" key="12">
    <source>
        <dbReference type="EMBL" id="CAD5209356.1"/>
    </source>
</evidence>
<reference evidence="12" key="1">
    <citation type="submission" date="2020-09" db="EMBL/GenBank/DDBJ databases">
        <authorList>
            <person name="Kikuchi T."/>
        </authorList>
    </citation>
    <scope>NUCLEOTIDE SEQUENCE</scope>
    <source>
        <strain evidence="12">SH1</strain>
    </source>
</reference>
<dbReference type="PANTHER" id="PTHR15495:SF7">
    <property type="entry name" value="GPI INOSITOL-DEACYLASE"/>
    <property type="match status" value="1"/>
</dbReference>
<evidence type="ECO:0000259" key="11">
    <source>
        <dbReference type="Pfam" id="PF07819"/>
    </source>
</evidence>
<dbReference type="PANTHER" id="PTHR15495">
    <property type="entry name" value="NEGATIVE REGULATOR OF VESICLE FORMATION-RELATED"/>
    <property type="match status" value="1"/>
</dbReference>
<evidence type="ECO:0000313" key="13">
    <source>
        <dbReference type="Proteomes" id="UP000614601"/>
    </source>
</evidence>
<dbReference type="GO" id="GO:0005789">
    <property type="term" value="C:endoplasmic reticulum membrane"/>
    <property type="evidence" value="ECO:0007669"/>
    <property type="project" value="UniProtKB-SubCell"/>
</dbReference>
<dbReference type="GO" id="GO:0006888">
    <property type="term" value="P:endoplasmic reticulum to Golgi vesicle-mediated transport"/>
    <property type="evidence" value="ECO:0007669"/>
    <property type="project" value="TreeGrafter"/>
</dbReference>
<dbReference type="Gene3D" id="3.40.50.1820">
    <property type="entry name" value="alpha/beta hydrolase"/>
    <property type="match status" value="1"/>
</dbReference>
<dbReference type="SUPFAM" id="SSF53474">
    <property type="entry name" value="alpha/beta-Hydrolases"/>
    <property type="match status" value="1"/>
</dbReference>
<dbReference type="EMBL" id="CAJFCW020000002">
    <property type="protein sequence ID" value="CAG9089105.1"/>
    <property type="molecule type" value="Genomic_DNA"/>
</dbReference>
<comment type="similarity">
    <text evidence="2 10">Belongs to the GPI inositol-deacylase family.</text>
</comment>
<dbReference type="EMBL" id="CAJFDH010000002">
    <property type="protein sequence ID" value="CAD5209356.1"/>
    <property type="molecule type" value="Genomic_DNA"/>
</dbReference>
<keyword evidence="7 10" id="KW-0653">Protein transport</keyword>
<evidence type="ECO:0000256" key="7">
    <source>
        <dbReference type="ARBA" id="ARBA00022927"/>
    </source>
</evidence>
<dbReference type="AlphaFoldDB" id="A0A811K1Q9"/>
<sequence length="487" mass="55202">MFFMDVGFKHGDRYNLSLYGEGYYALGYMNDPGSLDGIPIIFVPGNAGSEKQARSLGSVLQNKTELRGTHFKFNVFTIDFKEEFSAFSPSIIHRQIDYLVHAIRHVHGLYRDGRKIILYGHSIGGIVAQGALTHKDIQDKVSLVIGLSTPFSEPPISLGLGMKKIWDDLYHKSDIPTISIDAGLLDLQIAPEWTNAPFVHHVSTNELDGVNLECDHQCIVWCNQLVRQNSRFLFDYAASMDFKNDFKAIFYKNFGPKSSDVLYHAEDELSLDSTIKSTILYNKTIKRATKLPFSFYHHLFVYDINIEAKNELKEVEFQTKYGFQKAVKNGNVFELRAGFFNSPKVDELPRLLIDVEKEKSEVIITYKVDVKYSLLKFCQKLRGYLMAAIFVWALSSPFWNSGKFWVINSIFVGSLMAVLKGLNQMDEIEFSALVMLSLIGANIMSILASPLKLVFKYLSRYDTLTTPGYVDITFTLINPIIGVTLVC</sequence>
<dbReference type="Pfam" id="PF07819">
    <property type="entry name" value="PGAP1"/>
    <property type="match status" value="1"/>
</dbReference>
<evidence type="ECO:0000256" key="2">
    <source>
        <dbReference type="ARBA" id="ARBA00006931"/>
    </source>
</evidence>
<dbReference type="Proteomes" id="UP000783686">
    <property type="component" value="Unassembled WGS sequence"/>
</dbReference>
<feature type="domain" description="GPI inositol-deacylase PGAP1-like alpha/beta" evidence="11">
    <location>
        <begin position="35"/>
        <end position="236"/>
    </location>
</feature>
<evidence type="ECO:0000256" key="6">
    <source>
        <dbReference type="ARBA" id="ARBA00022824"/>
    </source>
</evidence>
<name>A0A811K1Q9_9BILA</name>
<protein>
    <recommendedName>
        <fullName evidence="10">GPI inositol-deacylase</fullName>
        <ecNumber evidence="10">3.1.-.-</ecNumber>
    </recommendedName>
</protein>
<evidence type="ECO:0000256" key="10">
    <source>
        <dbReference type="RuleBase" id="RU365011"/>
    </source>
</evidence>
<dbReference type="EC" id="3.1.-.-" evidence="10"/>
<comment type="subcellular location">
    <subcellularLocation>
        <location evidence="1">Endoplasmic reticulum membrane</location>
        <topology evidence="1">Multi-pass membrane protein</topology>
    </subcellularLocation>
</comment>
<comment type="caution">
    <text evidence="10">Lacks conserved residue(s) required for the propagation of feature annotation.</text>
</comment>
<organism evidence="12 13">
    <name type="scientific">Bursaphelenchus okinawaensis</name>
    <dbReference type="NCBI Taxonomy" id="465554"/>
    <lineage>
        <taxon>Eukaryota</taxon>
        <taxon>Metazoa</taxon>
        <taxon>Ecdysozoa</taxon>
        <taxon>Nematoda</taxon>
        <taxon>Chromadorea</taxon>
        <taxon>Rhabditida</taxon>
        <taxon>Tylenchina</taxon>
        <taxon>Tylenchomorpha</taxon>
        <taxon>Aphelenchoidea</taxon>
        <taxon>Aphelenchoididae</taxon>
        <taxon>Bursaphelenchus</taxon>
    </lineage>
</organism>